<gene>
    <name evidence="5" type="ORF">H0486_02820</name>
</gene>
<dbReference type="InterPro" id="IPR011990">
    <property type="entry name" value="TPR-like_helical_dom_sf"/>
</dbReference>
<reference evidence="5 6" key="1">
    <citation type="submission" date="2020-07" db="EMBL/GenBank/DDBJ databases">
        <title>Characterization and genome sequencing of isolate MD1, a novel member within the family Lachnospiraceae.</title>
        <authorList>
            <person name="Rettenmaier R."/>
            <person name="Di Bello L."/>
            <person name="Zinser C."/>
            <person name="Scheitz K."/>
            <person name="Liebl W."/>
            <person name="Zverlov V."/>
        </authorList>
    </citation>
    <scope>NUCLEOTIDE SEQUENCE [LARGE SCALE GENOMIC DNA]</scope>
    <source>
        <strain evidence="5 6">MD1</strain>
    </source>
</reference>
<evidence type="ECO:0000256" key="1">
    <source>
        <dbReference type="ARBA" id="ARBA00023015"/>
    </source>
</evidence>
<dbReference type="InterPro" id="IPR059106">
    <property type="entry name" value="WHD_MalT"/>
</dbReference>
<dbReference type="SUPFAM" id="SSF52540">
    <property type="entry name" value="P-loop containing nucleoside triphosphate hydrolases"/>
    <property type="match status" value="1"/>
</dbReference>
<dbReference type="PANTHER" id="PTHR44688:SF16">
    <property type="entry name" value="DNA-BINDING TRANSCRIPTIONAL ACTIVATOR DEVR_DOSR"/>
    <property type="match status" value="1"/>
</dbReference>
<dbReference type="AlphaFoldDB" id="A0A839JXV6"/>
<keyword evidence="1" id="KW-0805">Transcription regulation</keyword>
<dbReference type="Gene3D" id="1.10.10.10">
    <property type="entry name" value="Winged helix-like DNA-binding domain superfamily/Winged helix DNA-binding domain"/>
    <property type="match status" value="1"/>
</dbReference>
<dbReference type="InterPro" id="IPR000792">
    <property type="entry name" value="Tscrpt_reg_LuxR_C"/>
</dbReference>
<evidence type="ECO:0000259" key="4">
    <source>
        <dbReference type="PROSITE" id="PS50043"/>
    </source>
</evidence>
<dbReference type="EMBL" id="JACEGA010000001">
    <property type="protein sequence ID" value="MBB2181812.1"/>
    <property type="molecule type" value="Genomic_DNA"/>
</dbReference>
<sequence length="808" mass="93379">MRIKMKEKNEKHIESGLQTEEEFYIRPRIANKKMRSAQSLFQTVYLYGISGCGKTAFIRDFLGKRHYHYYSAEQLNEAELDFALSEKQLIVVIDDLQQLRTDELRETLIKKIEVLARRQDVWLILSGRSRMPSWLLSVYYRRVFTVIEEEDFVLSETEMTNYLNLWGVTLAEEDFSKVAGLTKGIGIVLRLLALELSAGRPFDTNHIERMRNDFWDYLESHVYDQWEMEIQEFLIQVSIVEEFDQHLAEMITGRSDVERMISIAEQLGNFMMFKEAIGGKRIYEIRLAVRHSMRRRLLRTYQKERRERLYYNAGLYYELEGDTPNALKMYEACQDTERIAGLLISNARKNPASGHYYELRQYYLSLPEEKIRESIELMAGMSMLQSMLLNIEESERWYEELKRMEGTLSGSTKKAAKGQLVYLDIGLPQRGSSALIDILKNACTLLMNRNISLPEFSVTSSLPSMLNGGKDFCEWSRRDRELANSIGKILELTLGKYGKGLLNLAVAESSLEKGEDSYEIVNLTNKGMMQAQAGGKIEQCFVAAGIFAWLHILNDHAEDAREILQNFHQKAEKEGSAKLISNLEALQIRISLYQGKTAEALEWMGLAPKEELEFATMERFRYLTKVRVYLLMGRYEKAVNLLQRILYYADVMHRTYITMEARLLLAITQYRMGDGKWEENLQKALTQAESYHFVRLISREGAAVNRMLKETTWKCKNPSYLKAVLTETEKIALAYPGYLKQVTEEASFSENALKILKLQAEGLSTTEIAGELGLKVENVKYHNKQNFKKLGVNSKTAAVTEARKRKLI</sequence>
<name>A0A839JXV6_9FIRM</name>
<dbReference type="InterPro" id="IPR041617">
    <property type="entry name" value="TPR_MalT"/>
</dbReference>
<dbReference type="Pfam" id="PF17874">
    <property type="entry name" value="TPR_MalT"/>
    <property type="match status" value="1"/>
</dbReference>
<evidence type="ECO:0000313" key="5">
    <source>
        <dbReference type="EMBL" id="MBB2181812.1"/>
    </source>
</evidence>
<organism evidence="5 6">
    <name type="scientific">Variimorphobacter saccharofermentans</name>
    <dbReference type="NCBI Taxonomy" id="2755051"/>
    <lineage>
        <taxon>Bacteria</taxon>
        <taxon>Bacillati</taxon>
        <taxon>Bacillota</taxon>
        <taxon>Clostridia</taxon>
        <taxon>Lachnospirales</taxon>
        <taxon>Lachnospiraceae</taxon>
        <taxon>Variimorphobacter</taxon>
    </lineage>
</organism>
<evidence type="ECO:0000256" key="2">
    <source>
        <dbReference type="ARBA" id="ARBA00023125"/>
    </source>
</evidence>
<accession>A0A839JXV6</accession>
<dbReference type="GO" id="GO:0006355">
    <property type="term" value="P:regulation of DNA-templated transcription"/>
    <property type="evidence" value="ECO:0007669"/>
    <property type="project" value="InterPro"/>
</dbReference>
<dbReference type="Gene3D" id="1.25.40.10">
    <property type="entry name" value="Tetratricopeptide repeat domain"/>
    <property type="match status" value="1"/>
</dbReference>
<dbReference type="CDD" id="cd06170">
    <property type="entry name" value="LuxR_C_like"/>
    <property type="match status" value="1"/>
</dbReference>
<protein>
    <submittedName>
        <fullName evidence="5">LuxR family transcriptional regulator</fullName>
    </submittedName>
</protein>
<dbReference type="GO" id="GO:0003677">
    <property type="term" value="F:DNA binding"/>
    <property type="evidence" value="ECO:0007669"/>
    <property type="project" value="UniProtKB-KW"/>
</dbReference>
<dbReference type="PROSITE" id="PS50043">
    <property type="entry name" value="HTH_LUXR_2"/>
    <property type="match status" value="1"/>
</dbReference>
<evidence type="ECO:0000256" key="3">
    <source>
        <dbReference type="ARBA" id="ARBA00023163"/>
    </source>
</evidence>
<dbReference type="InterPro" id="IPR036388">
    <property type="entry name" value="WH-like_DNA-bd_sf"/>
</dbReference>
<dbReference type="Pfam" id="PF25873">
    <property type="entry name" value="WHD_MalT"/>
    <property type="match status" value="1"/>
</dbReference>
<feature type="domain" description="HTH luxR-type" evidence="4">
    <location>
        <begin position="741"/>
        <end position="806"/>
    </location>
</feature>
<proteinExistence type="predicted"/>
<dbReference type="InterPro" id="IPR016032">
    <property type="entry name" value="Sig_transdc_resp-reg_C-effctor"/>
</dbReference>
<dbReference type="PANTHER" id="PTHR44688">
    <property type="entry name" value="DNA-BINDING TRANSCRIPTIONAL ACTIVATOR DEVR_DOSR"/>
    <property type="match status" value="1"/>
</dbReference>
<comment type="caution">
    <text evidence="5">The sequence shown here is derived from an EMBL/GenBank/DDBJ whole genome shotgun (WGS) entry which is preliminary data.</text>
</comment>
<dbReference type="InterPro" id="IPR027417">
    <property type="entry name" value="P-loop_NTPase"/>
</dbReference>
<dbReference type="Pfam" id="PF00196">
    <property type="entry name" value="GerE"/>
    <property type="match status" value="1"/>
</dbReference>
<dbReference type="Proteomes" id="UP000574276">
    <property type="component" value="Unassembled WGS sequence"/>
</dbReference>
<dbReference type="SUPFAM" id="SSF46894">
    <property type="entry name" value="C-terminal effector domain of the bipartite response regulators"/>
    <property type="match status" value="1"/>
</dbReference>
<keyword evidence="6" id="KW-1185">Reference proteome</keyword>
<keyword evidence="3" id="KW-0804">Transcription</keyword>
<evidence type="ECO:0000313" key="6">
    <source>
        <dbReference type="Proteomes" id="UP000574276"/>
    </source>
</evidence>
<dbReference type="SMART" id="SM00421">
    <property type="entry name" value="HTH_LUXR"/>
    <property type="match status" value="1"/>
</dbReference>
<dbReference type="Gene3D" id="3.40.50.300">
    <property type="entry name" value="P-loop containing nucleotide triphosphate hydrolases"/>
    <property type="match status" value="1"/>
</dbReference>
<keyword evidence="2" id="KW-0238">DNA-binding</keyword>